<dbReference type="Proteomes" id="UP000661280">
    <property type="component" value="Chromosome 5"/>
</dbReference>
<feature type="region of interest" description="Disordered" evidence="1">
    <location>
        <begin position="1"/>
        <end position="24"/>
    </location>
</feature>
<dbReference type="KEGG" id="aluc:AKAW2_50567S"/>
<dbReference type="EMBL" id="AP024429">
    <property type="protein sequence ID" value="BCS00226.1"/>
    <property type="molecule type" value="Genomic_DNA"/>
</dbReference>
<keyword evidence="2" id="KW-0812">Transmembrane</keyword>
<evidence type="ECO:0000313" key="4">
    <source>
        <dbReference type="Proteomes" id="UP000661280"/>
    </source>
</evidence>
<proteinExistence type="predicted"/>
<dbReference type="RefSeq" id="XP_041543988.1">
    <property type="nucleotide sequence ID" value="XM_041690399.1"/>
</dbReference>
<dbReference type="CDD" id="cd12087">
    <property type="entry name" value="TM_EGFR-like"/>
    <property type="match status" value="1"/>
</dbReference>
<reference evidence="3" key="1">
    <citation type="submission" date="2021-01" db="EMBL/GenBank/DDBJ databases">
        <authorList>
            <consortium name="Aspergillus luchuensis mut. kawachii IFO 4304 genome sequencing consortium"/>
            <person name="Kazuki M."/>
            <person name="Futagami T."/>
        </authorList>
    </citation>
    <scope>NUCLEOTIDE SEQUENCE</scope>
    <source>
        <strain evidence="3">IFO 4308</strain>
    </source>
</reference>
<evidence type="ECO:0000256" key="2">
    <source>
        <dbReference type="SAM" id="Phobius"/>
    </source>
</evidence>
<protein>
    <submittedName>
        <fullName evidence="3">Uncharacterized protein</fullName>
    </submittedName>
</protein>
<evidence type="ECO:0000313" key="3">
    <source>
        <dbReference type="EMBL" id="BCS00226.1"/>
    </source>
</evidence>
<feature type="region of interest" description="Disordered" evidence="1">
    <location>
        <begin position="153"/>
        <end position="172"/>
    </location>
</feature>
<organism evidence="3 4">
    <name type="scientific">Aspergillus kawachii</name>
    <name type="common">White koji mold</name>
    <name type="synonym">Aspergillus awamori var. kawachi</name>
    <dbReference type="NCBI Taxonomy" id="1069201"/>
    <lineage>
        <taxon>Eukaryota</taxon>
        <taxon>Fungi</taxon>
        <taxon>Dikarya</taxon>
        <taxon>Ascomycota</taxon>
        <taxon>Pezizomycotina</taxon>
        <taxon>Eurotiomycetes</taxon>
        <taxon>Eurotiomycetidae</taxon>
        <taxon>Eurotiales</taxon>
        <taxon>Aspergillaceae</taxon>
        <taxon>Aspergillus</taxon>
        <taxon>Aspergillus subgen. Circumdati</taxon>
    </lineage>
</organism>
<gene>
    <name evidence="3" type="ORF">AKAW2_50567S</name>
</gene>
<keyword evidence="2" id="KW-1133">Transmembrane helix</keyword>
<dbReference type="AlphaFoldDB" id="A0A7R7WC41"/>
<feature type="transmembrane region" description="Helical" evidence="2">
    <location>
        <begin position="93"/>
        <end position="113"/>
    </location>
</feature>
<sequence>MISTPSPGRGDYRLTGSDNAQPSTTFNFSPMTSVTRWSEAGFMDHLTASMTLDVSNEASRTPTSTNTATTTSLYSGSAIDGLRRARTIPRRSLGMSVSAAVGGTTIFLLIFVLHRPIYLWIRRRRTGVIWVGHASAASRSHYTQLPSPHMQYPELSQFSDDSEAGSTEAHMA</sequence>
<dbReference type="GeneID" id="64961547"/>
<reference evidence="3" key="2">
    <citation type="submission" date="2021-02" db="EMBL/GenBank/DDBJ databases">
        <title>Aspergillus luchuensis mut. kawachii IFO 4304 genome sequence.</title>
        <authorList>
            <person name="Mori K."/>
            <person name="Kadooka C."/>
            <person name="Goto M."/>
            <person name="Futagami T."/>
        </authorList>
    </citation>
    <scope>NUCLEOTIDE SEQUENCE</scope>
    <source>
        <strain evidence="3">IFO 4308</strain>
    </source>
</reference>
<evidence type="ECO:0000256" key="1">
    <source>
        <dbReference type="SAM" id="MobiDB-lite"/>
    </source>
</evidence>
<accession>A0A7R7WC41</accession>
<keyword evidence="4" id="KW-1185">Reference proteome</keyword>
<name>A0A7R7WC41_ASPKA</name>
<dbReference type="OrthoDB" id="4503802at2759"/>
<keyword evidence="2" id="KW-0472">Membrane</keyword>